<dbReference type="AlphaFoldDB" id="A0AAE3XDR0"/>
<protein>
    <recommendedName>
        <fullName evidence="1">Large polyvalent protein associated domain-containing protein</fullName>
    </recommendedName>
</protein>
<accession>A0AAE3XDR0</accession>
<dbReference type="InterPro" id="IPR041311">
    <property type="entry name" value="LPD29"/>
</dbReference>
<gene>
    <name evidence="2" type="ORF">J2Y00_001778</name>
</gene>
<dbReference type="Pfam" id="PF18847">
    <property type="entry name" value="LPD29"/>
    <property type="match status" value="1"/>
</dbReference>
<comment type="caution">
    <text evidence="2">The sequence shown here is derived from an EMBL/GenBank/DDBJ whole genome shotgun (WGS) entry which is preliminary data.</text>
</comment>
<organism evidence="2 3">
    <name type="scientific">Deinococcus soli</name>
    <name type="common">ex Cha et al. 2016</name>
    <dbReference type="NCBI Taxonomy" id="1309411"/>
    <lineage>
        <taxon>Bacteria</taxon>
        <taxon>Thermotogati</taxon>
        <taxon>Deinococcota</taxon>
        <taxon>Deinococci</taxon>
        <taxon>Deinococcales</taxon>
        <taxon>Deinococcaceae</taxon>
        <taxon>Deinococcus</taxon>
    </lineage>
</organism>
<evidence type="ECO:0000313" key="2">
    <source>
        <dbReference type="EMBL" id="MDR6218215.1"/>
    </source>
</evidence>
<dbReference type="RefSeq" id="WP_309854446.1">
    <property type="nucleotide sequence ID" value="NZ_JAVDQJ010000005.1"/>
</dbReference>
<dbReference type="EMBL" id="JAVDQK010000004">
    <property type="protein sequence ID" value="MDR6218215.1"/>
    <property type="molecule type" value="Genomic_DNA"/>
</dbReference>
<proteinExistence type="predicted"/>
<name>A0AAE3XDR0_9DEIO</name>
<sequence length="181" mass="19319">MTRHLSLSESGATLRAALKEAFPGVRFSVRTRRYAGGASADVTWTDGPDLAAVQAITQRFERADFTPDGANSPRTHVLRGEAVSFAVQFIHPQRQYTPAFLDRVADDVLATQYLPGVTRADVTVTPGPCGADFSVPEALRGTLIDGQTLTGRLRAAAARTAETFYLNHSETAAACVVTPGV</sequence>
<evidence type="ECO:0000259" key="1">
    <source>
        <dbReference type="Pfam" id="PF18847"/>
    </source>
</evidence>
<reference evidence="2" key="1">
    <citation type="submission" date="2023-07" db="EMBL/GenBank/DDBJ databases">
        <title>Sorghum-associated microbial communities from plants grown in Nebraska, USA.</title>
        <authorList>
            <person name="Schachtman D."/>
        </authorList>
    </citation>
    <scope>NUCLEOTIDE SEQUENCE</scope>
    <source>
        <strain evidence="2">BE330</strain>
    </source>
</reference>
<dbReference type="Proteomes" id="UP001185331">
    <property type="component" value="Unassembled WGS sequence"/>
</dbReference>
<feature type="domain" description="Large polyvalent protein associated" evidence="1">
    <location>
        <begin position="12"/>
        <end position="97"/>
    </location>
</feature>
<evidence type="ECO:0000313" key="3">
    <source>
        <dbReference type="Proteomes" id="UP001185331"/>
    </source>
</evidence>